<protein>
    <submittedName>
        <fullName evidence="2">Uncharacterized protein</fullName>
    </submittedName>
</protein>
<feature type="region of interest" description="Disordered" evidence="1">
    <location>
        <begin position="1"/>
        <end position="20"/>
    </location>
</feature>
<feature type="region of interest" description="Disordered" evidence="1">
    <location>
        <begin position="42"/>
        <end position="165"/>
    </location>
</feature>
<organism evidence="2">
    <name type="scientific">Glycine max</name>
    <name type="common">Soybean</name>
    <name type="synonym">Glycine hispida</name>
    <dbReference type="NCBI Taxonomy" id="3847"/>
    <lineage>
        <taxon>Eukaryota</taxon>
        <taxon>Viridiplantae</taxon>
        <taxon>Streptophyta</taxon>
        <taxon>Embryophyta</taxon>
        <taxon>Tracheophyta</taxon>
        <taxon>Spermatophyta</taxon>
        <taxon>Magnoliopsida</taxon>
        <taxon>eudicotyledons</taxon>
        <taxon>Gunneridae</taxon>
        <taxon>Pentapetalae</taxon>
        <taxon>rosids</taxon>
        <taxon>fabids</taxon>
        <taxon>Fabales</taxon>
        <taxon>Fabaceae</taxon>
        <taxon>Papilionoideae</taxon>
        <taxon>50 kb inversion clade</taxon>
        <taxon>NPAAA clade</taxon>
        <taxon>indigoferoid/millettioid clade</taxon>
        <taxon>Phaseoleae</taxon>
        <taxon>Glycine</taxon>
        <taxon>Glycine subgen. Soja</taxon>
    </lineage>
</organism>
<accession>C6TGC0</accession>
<sequence>MELERLRELQEERDDVTKKKDFLLDFYANLDKNVAYGAKDAEARKRENQAEHRVPETHEGVSLASNEHENCNVSEEVQHSLGNSSSPAGSPRVKLEEDQGEASNPSDRSFNPLETKPNPEASMEEKGSAELPSDSQPKPDHHKRSQDAVAAAKERFLARKKAKEQ</sequence>
<dbReference type="PANTHER" id="PTHR30060:SF0">
    <property type="entry name" value="COILED-COIL PROTEIN (DUF2040)-RELATED"/>
    <property type="match status" value="1"/>
</dbReference>
<dbReference type="PANTHER" id="PTHR30060">
    <property type="entry name" value="INNER MEMBRANE PROTEIN"/>
    <property type="match status" value="1"/>
</dbReference>
<dbReference type="EMBL" id="BT096670">
    <property type="protein sequence ID" value="ACU20872.1"/>
    <property type="molecule type" value="mRNA"/>
</dbReference>
<dbReference type="ExpressionAtlas" id="C6TGC0">
    <property type="expression patterns" value="baseline and differential"/>
</dbReference>
<name>C6TGC0_SOYBN</name>
<feature type="compositionally biased region" description="Basic and acidic residues" evidence="1">
    <location>
        <begin position="152"/>
        <end position="165"/>
    </location>
</feature>
<feature type="compositionally biased region" description="Basic and acidic residues" evidence="1">
    <location>
        <begin position="42"/>
        <end position="59"/>
    </location>
</feature>
<feature type="compositionally biased region" description="Polar residues" evidence="1">
    <location>
        <begin position="71"/>
        <end position="88"/>
    </location>
</feature>
<dbReference type="AlphaFoldDB" id="C6TGC0"/>
<proteinExistence type="evidence at transcript level"/>
<evidence type="ECO:0000313" key="2">
    <source>
        <dbReference type="EMBL" id="ACU20872.1"/>
    </source>
</evidence>
<reference evidence="2" key="1">
    <citation type="submission" date="2009-08" db="EMBL/GenBank/DDBJ databases">
        <authorList>
            <person name="Cheung F."/>
            <person name="Xiao Y."/>
            <person name="Chan A."/>
            <person name="Moskal W."/>
            <person name="Town C.D."/>
        </authorList>
    </citation>
    <scope>NUCLEOTIDE SEQUENCE</scope>
</reference>
<evidence type="ECO:0000256" key="1">
    <source>
        <dbReference type="SAM" id="MobiDB-lite"/>
    </source>
</evidence>